<dbReference type="GO" id="GO:0004497">
    <property type="term" value="F:monooxygenase activity"/>
    <property type="evidence" value="ECO:0007669"/>
    <property type="project" value="UniProtKB-KW"/>
</dbReference>
<dbReference type="PROSITE" id="PS51725">
    <property type="entry name" value="ABM"/>
    <property type="match status" value="1"/>
</dbReference>
<accession>A0A2V3ULG8</accession>
<dbReference type="OrthoDB" id="287932at2"/>
<evidence type="ECO:0000313" key="3">
    <source>
        <dbReference type="Proteomes" id="UP000248021"/>
    </source>
</evidence>
<dbReference type="SUPFAM" id="SSF54909">
    <property type="entry name" value="Dimeric alpha+beta barrel"/>
    <property type="match status" value="1"/>
</dbReference>
<dbReference type="Pfam" id="PF03992">
    <property type="entry name" value="ABM"/>
    <property type="match status" value="1"/>
</dbReference>
<feature type="chain" id="PRO_5041086841" evidence="1">
    <location>
        <begin position="26"/>
        <end position="103"/>
    </location>
</feature>
<sequence length="103" mass="11521">MIVIHARFAVAPAAHAAFTSAMAQAATLARAEPGCVAYQFSVDLDDPGAFFLLELWESEAALEAHMQTPHLRDFLRLVRRVAAITSRVYEGPLRRYRIRIPEL</sequence>
<gene>
    <name evidence="2" type="ORF">C7450_101937</name>
</gene>
<dbReference type="PANTHER" id="PTHR33336:SF3">
    <property type="entry name" value="ABM DOMAIN-CONTAINING PROTEIN"/>
    <property type="match status" value="1"/>
</dbReference>
<dbReference type="EMBL" id="QJJK01000001">
    <property type="protein sequence ID" value="PXW65174.1"/>
    <property type="molecule type" value="Genomic_DNA"/>
</dbReference>
<dbReference type="Gene3D" id="3.30.70.100">
    <property type="match status" value="1"/>
</dbReference>
<keyword evidence="2" id="KW-0503">Monooxygenase</keyword>
<evidence type="ECO:0000256" key="1">
    <source>
        <dbReference type="SAM" id="SignalP"/>
    </source>
</evidence>
<dbReference type="PANTHER" id="PTHR33336">
    <property type="entry name" value="QUINOL MONOOXYGENASE YGIN-RELATED"/>
    <property type="match status" value="1"/>
</dbReference>
<feature type="signal peptide" evidence="1">
    <location>
        <begin position="1"/>
        <end position="25"/>
    </location>
</feature>
<keyword evidence="2" id="KW-0560">Oxidoreductase</keyword>
<comment type="caution">
    <text evidence="2">The sequence shown here is derived from an EMBL/GenBank/DDBJ whole genome shotgun (WGS) entry which is preliminary data.</text>
</comment>
<dbReference type="Proteomes" id="UP000248021">
    <property type="component" value="Unassembled WGS sequence"/>
</dbReference>
<dbReference type="InterPro" id="IPR011008">
    <property type="entry name" value="Dimeric_a/b-barrel"/>
</dbReference>
<evidence type="ECO:0000313" key="2">
    <source>
        <dbReference type="EMBL" id="PXW65174.1"/>
    </source>
</evidence>
<dbReference type="RefSeq" id="WP_110373157.1">
    <property type="nucleotide sequence ID" value="NZ_CAKNFM010000006.1"/>
</dbReference>
<dbReference type="InterPro" id="IPR050744">
    <property type="entry name" value="AI-2_Isomerase_LsrG"/>
</dbReference>
<dbReference type="AlphaFoldDB" id="A0A2V3ULG8"/>
<keyword evidence="1" id="KW-0732">Signal</keyword>
<reference evidence="2 3" key="1">
    <citation type="submission" date="2018-05" db="EMBL/GenBank/DDBJ databases">
        <title>Genomic Encyclopedia of Type Strains, Phase IV (KMG-IV): sequencing the most valuable type-strain genomes for metagenomic binning, comparative biology and taxonomic classification.</title>
        <authorList>
            <person name="Goeker M."/>
        </authorList>
    </citation>
    <scope>NUCLEOTIDE SEQUENCE [LARGE SCALE GENOMIC DNA]</scope>
    <source>
        <strain evidence="2 3">DSM 6462</strain>
    </source>
</reference>
<dbReference type="InterPro" id="IPR007138">
    <property type="entry name" value="ABM_dom"/>
</dbReference>
<keyword evidence="3" id="KW-1185">Reference proteome</keyword>
<proteinExistence type="predicted"/>
<organism evidence="2 3">
    <name type="scientific">Chelatococcus asaccharovorans</name>
    <dbReference type="NCBI Taxonomy" id="28210"/>
    <lineage>
        <taxon>Bacteria</taxon>
        <taxon>Pseudomonadati</taxon>
        <taxon>Pseudomonadota</taxon>
        <taxon>Alphaproteobacteria</taxon>
        <taxon>Hyphomicrobiales</taxon>
        <taxon>Chelatococcaceae</taxon>
        <taxon>Chelatococcus</taxon>
    </lineage>
</organism>
<name>A0A2V3ULG8_9HYPH</name>
<protein>
    <submittedName>
        <fullName evidence="2">Quinol monooxygenase YgiN</fullName>
    </submittedName>
</protein>